<reference evidence="1" key="1">
    <citation type="submission" date="2021-09" db="EMBL/GenBank/DDBJ databases">
        <authorList>
            <consortium name="AG Swart"/>
            <person name="Singh M."/>
            <person name="Singh A."/>
            <person name="Seah K."/>
            <person name="Emmerich C."/>
        </authorList>
    </citation>
    <scope>NUCLEOTIDE SEQUENCE</scope>
    <source>
        <strain evidence="1">ATCC30299</strain>
    </source>
</reference>
<evidence type="ECO:0000313" key="2">
    <source>
        <dbReference type="Proteomes" id="UP001162131"/>
    </source>
</evidence>
<dbReference type="EMBL" id="CAJZBQ010000033">
    <property type="protein sequence ID" value="CAG9323246.1"/>
    <property type="molecule type" value="Genomic_DNA"/>
</dbReference>
<keyword evidence="2" id="KW-1185">Reference proteome</keyword>
<dbReference type="AlphaFoldDB" id="A0AAU9JBB3"/>
<sequence length="122" mass="14381">MKEKLIINRFWYGFIQWKMEKDWQNSTEIESEFQNIRAMTGLNSIEDIVQKFASKNENHNILIQKIAKPEKNLGDLKTENENTRKQLQELLLVKGENNDRPHNSELRAIEGQLKQKTKSLIA</sequence>
<gene>
    <name evidence="1" type="ORF">BSTOLATCC_MIC33147</name>
</gene>
<name>A0AAU9JBB3_9CILI</name>
<protein>
    <submittedName>
        <fullName evidence="1">Uncharacterized protein</fullName>
    </submittedName>
</protein>
<organism evidence="1 2">
    <name type="scientific">Blepharisma stoltei</name>
    <dbReference type="NCBI Taxonomy" id="1481888"/>
    <lineage>
        <taxon>Eukaryota</taxon>
        <taxon>Sar</taxon>
        <taxon>Alveolata</taxon>
        <taxon>Ciliophora</taxon>
        <taxon>Postciliodesmatophora</taxon>
        <taxon>Heterotrichea</taxon>
        <taxon>Heterotrichida</taxon>
        <taxon>Blepharismidae</taxon>
        <taxon>Blepharisma</taxon>
    </lineage>
</organism>
<proteinExistence type="predicted"/>
<comment type="caution">
    <text evidence="1">The sequence shown here is derived from an EMBL/GenBank/DDBJ whole genome shotgun (WGS) entry which is preliminary data.</text>
</comment>
<accession>A0AAU9JBB3</accession>
<dbReference type="Proteomes" id="UP001162131">
    <property type="component" value="Unassembled WGS sequence"/>
</dbReference>
<evidence type="ECO:0000313" key="1">
    <source>
        <dbReference type="EMBL" id="CAG9323246.1"/>
    </source>
</evidence>